<protein>
    <recommendedName>
        <fullName evidence="1">MAGE domain-containing protein</fullName>
    </recommendedName>
</protein>
<dbReference type="PANTHER" id="PTHR11736:SF81">
    <property type="entry name" value="MAGE DOMAIN-CONTAINING PROTEIN"/>
    <property type="match status" value="1"/>
</dbReference>
<name>A0ABN9A759_RANTA</name>
<dbReference type="EMBL" id="OX460343">
    <property type="protein sequence ID" value="CAI9181266.1"/>
    <property type="molecule type" value="Genomic_DNA"/>
</dbReference>
<dbReference type="SMART" id="SM01373">
    <property type="entry name" value="MAGE"/>
    <property type="match status" value="1"/>
</dbReference>
<evidence type="ECO:0000313" key="2">
    <source>
        <dbReference type="EMBL" id="CAI9181266.1"/>
    </source>
</evidence>
<evidence type="ECO:0000313" key="3">
    <source>
        <dbReference type="Proteomes" id="UP001176941"/>
    </source>
</evidence>
<gene>
    <name evidence="2" type="ORF">MRATA1EN1_LOCUS30228</name>
</gene>
<keyword evidence="3" id="KW-1185">Reference proteome</keyword>
<reference evidence="2" key="1">
    <citation type="submission" date="2023-04" db="EMBL/GenBank/DDBJ databases">
        <authorList>
            <consortium name="ELIXIR-Norway"/>
        </authorList>
    </citation>
    <scope>NUCLEOTIDE SEQUENCE [LARGE SCALE GENOMIC DNA]</scope>
</reference>
<dbReference type="Gene3D" id="1.10.10.1200">
    <property type="entry name" value="MAGE homology domain, winged helix WH1 motif"/>
    <property type="match status" value="1"/>
</dbReference>
<accession>A0ABN9A759</accession>
<dbReference type="Proteomes" id="UP001176941">
    <property type="component" value="Chromosome X"/>
</dbReference>
<feature type="domain" description="MAGE" evidence="1">
    <location>
        <begin position="21"/>
        <end position="88"/>
    </location>
</feature>
<dbReference type="InterPro" id="IPR041898">
    <property type="entry name" value="MAGE_WH1"/>
</dbReference>
<evidence type="ECO:0000259" key="1">
    <source>
        <dbReference type="PROSITE" id="PS50838"/>
    </source>
</evidence>
<sequence>MKCQAPYVTKKVPGPHSEMHSGQNLPVVFVLEVKEVDSSEHKYVLVPTLSLTLNKMLRDGQRLPKASFLVVILRLIIGHEDCAPKEEITSFVSFREEYLLHFTQSASQTPYLACPALCGVTSATSPTR</sequence>
<organism evidence="2 3">
    <name type="scientific">Rangifer tarandus platyrhynchus</name>
    <name type="common">Svalbard reindeer</name>
    <dbReference type="NCBI Taxonomy" id="3082113"/>
    <lineage>
        <taxon>Eukaryota</taxon>
        <taxon>Metazoa</taxon>
        <taxon>Chordata</taxon>
        <taxon>Craniata</taxon>
        <taxon>Vertebrata</taxon>
        <taxon>Euteleostomi</taxon>
        <taxon>Mammalia</taxon>
        <taxon>Eutheria</taxon>
        <taxon>Laurasiatheria</taxon>
        <taxon>Artiodactyla</taxon>
        <taxon>Ruminantia</taxon>
        <taxon>Pecora</taxon>
        <taxon>Cervidae</taxon>
        <taxon>Odocoileinae</taxon>
        <taxon>Rangifer</taxon>
    </lineage>
</organism>
<dbReference type="PROSITE" id="PS50838">
    <property type="entry name" value="MAGE"/>
    <property type="match status" value="1"/>
</dbReference>
<dbReference type="InterPro" id="IPR037445">
    <property type="entry name" value="MAGE"/>
</dbReference>
<proteinExistence type="predicted"/>
<dbReference type="PANTHER" id="PTHR11736">
    <property type="entry name" value="MELANOMA-ASSOCIATED ANTIGEN MAGE ANTIGEN"/>
    <property type="match status" value="1"/>
</dbReference>
<dbReference type="InterPro" id="IPR002190">
    <property type="entry name" value="MHD_dom"/>
</dbReference>